<dbReference type="OrthoDB" id="9789704at2"/>
<proteinExistence type="inferred from homology"/>
<keyword evidence="4 7" id="KW-1133">Transmembrane helix</keyword>
<evidence type="ECO:0000256" key="1">
    <source>
        <dbReference type="ARBA" id="ARBA00004141"/>
    </source>
</evidence>
<feature type="transmembrane region" description="Helical" evidence="7">
    <location>
        <begin position="532"/>
        <end position="549"/>
    </location>
</feature>
<evidence type="ECO:0000256" key="3">
    <source>
        <dbReference type="ARBA" id="ARBA00022692"/>
    </source>
</evidence>
<evidence type="ECO:0000256" key="5">
    <source>
        <dbReference type="ARBA" id="ARBA00023136"/>
    </source>
</evidence>
<sequence>MITIFDYIVIAAFFAFLLGSGWYFRRFSKDSSQYFRGGGRMAWWLVGCSAFMSAFSAWTFTGAAGQAYEHGLVVLTIYWAGALAFLVNAGCTAAWFRQTRVITSMEAIRARLGPANEQFYTWLALPIGIIVAGIWLYGLSVFCAPVFGFNLQAMILICGIAVVLMTASGGQWAIVATDFMQALMLIPIAIVAAVAAWFSVGGWSGLRETLPATHWDLSASASVSFGKLWVVAVLLEKFFVQNALHGAGRYLNVRDGREAKKAALLATLLFGGASFLWFLPPLAARAQGLDLAALFPGLTKPSEAAYVAVASRVLPAGLMGLMITGIIAATLSSMDAGLNRNAGIFVRSVYMPLLRPRAGDREQVLAGRIATLAFGAIVILTALLYSTWKDLGVFDLMFGFSALMGIPYAVAATWCLFIKRVPDWAAWSTVLVGMGVGAAISGAPRLLGGLVTEGSAWAGRLAWMGDHHFISVTLGGVAVSSLWFFGVAKLFGPRIRPERMAEIENFFSTMRRPVEAAAESVEQVNTRGTQGIGRLCLLYGGFIMLLALIPNGLVGRLEILFCALFIAGIGFALTRVGRAR</sequence>
<evidence type="ECO:0000313" key="9">
    <source>
        <dbReference type="Proteomes" id="UP000078486"/>
    </source>
</evidence>
<feature type="transmembrane region" description="Helical" evidence="7">
    <location>
        <begin position="220"/>
        <end position="240"/>
    </location>
</feature>
<evidence type="ECO:0000313" key="8">
    <source>
        <dbReference type="EMBL" id="OAM90511.1"/>
    </source>
</evidence>
<feature type="transmembrane region" description="Helical" evidence="7">
    <location>
        <begin position="397"/>
        <end position="417"/>
    </location>
</feature>
<dbReference type="AlphaFoldDB" id="A0A178ILG9"/>
<keyword evidence="3 7" id="KW-0812">Transmembrane</keyword>
<dbReference type="RefSeq" id="WP_068769586.1">
    <property type="nucleotide sequence ID" value="NZ_CP109796.1"/>
</dbReference>
<dbReference type="PROSITE" id="PS50283">
    <property type="entry name" value="NA_SOLUT_SYMP_3"/>
    <property type="match status" value="1"/>
</dbReference>
<feature type="transmembrane region" description="Helical" evidence="7">
    <location>
        <begin position="119"/>
        <end position="147"/>
    </location>
</feature>
<evidence type="ECO:0008006" key="10">
    <source>
        <dbReference type="Google" id="ProtNLM"/>
    </source>
</evidence>
<evidence type="ECO:0000256" key="7">
    <source>
        <dbReference type="SAM" id="Phobius"/>
    </source>
</evidence>
<evidence type="ECO:0000256" key="4">
    <source>
        <dbReference type="ARBA" id="ARBA00022989"/>
    </source>
</evidence>
<name>A0A178ILG9_9BACT</name>
<feature type="transmembrane region" description="Helical" evidence="7">
    <location>
        <begin position="555"/>
        <end position="574"/>
    </location>
</feature>
<evidence type="ECO:0000256" key="2">
    <source>
        <dbReference type="ARBA" id="ARBA00006434"/>
    </source>
</evidence>
<evidence type="ECO:0000256" key="6">
    <source>
        <dbReference type="RuleBase" id="RU362091"/>
    </source>
</evidence>
<dbReference type="PANTHER" id="PTHR11819">
    <property type="entry name" value="SOLUTE CARRIER FAMILY 5"/>
    <property type="match status" value="1"/>
</dbReference>
<feature type="transmembrane region" description="Helical" evidence="7">
    <location>
        <begin position="261"/>
        <end position="284"/>
    </location>
</feature>
<gene>
    <name evidence="8" type="ORF">AW736_07660</name>
</gene>
<dbReference type="GO" id="GO:0005886">
    <property type="term" value="C:plasma membrane"/>
    <property type="evidence" value="ECO:0007669"/>
    <property type="project" value="TreeGrafter"/>
</dbReference>
<organism evidence="8 9">
    <name type="scientific">Termitidicoccus mucosus</name>
    <dbReference type="NCBI Taxonomy" id="1184151"/>
    <lineage>
        <taxon>Bacteria</taxon>
        <taxon>Pseudomonadati</taxon>
        <taxon>Verrucomicrobiota</taxon>
        <taxon>Opitutia</taxon>
        <taxon>Opitutales</taxon>
        <taxon>Opitutaceae</taxon>
        <taxon>Termitidicoccus</taxon>
    </lineage>
</organism>
<comment type="caution">
    <text evidence="8">The sequence shown here is derived from an EMBL/GenBank/DDBJ whole genome shotgun (WGS) entry which is preliminary data.</text>
</comment>
<dbReference type="Gene3D" id="1.20.1730.10">
    <property type="entry name" value="Sodium/glucose cotransporter"/>
    <property type="match status" value="1"/>
</dbReference>
<feature type="transmembrane region" description="Helical" evidence="7">
    <location>
        <begin position="467"/>
        <end position="491"/>
    </location>
</feature>
<dbReference type="GO" id="GO:0005412">
    <property type="term" value="F:D-glucose:sodium symporter activity"/>
    <property type="evidence" value="ECO:0007669"/>
    <property type="project" value="TreeGrafter"/>
</dbReference>
<feature type="transmembrane region" description="Helical" evidence="7">
    <location>
        <begin position="424"/>
        <end position="447"/>
    </location>
</feature>
<comment type="similarity">
    <text evidence="2 6">Belongs to the sodium:solute symporter (SSF) (TC 2.A.21) family.</text>
</comment>
<keyword evidence="5 7" id="KW-0472">Membrane</keyword>
<dbReference type="STRING" id="1184151.AW736_07660"/>
<feature type="transmembrane region" description="Helical" evidence="7">
    <location>
        <begin position="6"/>
        <end position="24"/>
    </location>
</feature>
<dbReference type="Proteomes" id="UP000078486">
    <property type="component" value="Unassembled WGS sequence"/>
</dbReference>
<feature type="transmembrane region" description="Helical" evidence="7">
    <location>
        <begin position="304"/>
        <end position="331"/>
    </location>
</feature>
<feature type="transmembrane region" description="Helical" evidence="7">
    <location>
        <begin position="153"/>
        <end position="175"/>
    </location>
</feature>
<reference evidence="8 9" key="1">
    <citation type="submission" date="2016-01" db="EMBL/GenBank/DDBJ databases">
        <title>High potential of lignocellulose degradation of a new Verrucomicrobia species.</title>
        <authorList>
            <person name="Wang Y."/>
            <person name="Shi Y."/>
            <person name="Qiu Z."/>
            <person name="Liu S."/>
            <person name="Yang H."/>
        </authorList>
    </citation>
    <scope>NUCLEOTIDE SEQUENCE [LARGE SCALE GENOMIC DNA]</scope>
    <source>
        <strain evidence="8 9">TSB47</strain>
    </source>
</reference>
<keyword evidence="9" id="KW-1185">Reference proteome</keyword>
<accession>A0A178ILG9</accession>
<feature type="transmembrane region" description="Helical" evidence="7">
    <location>
        <begin position="77"/>
        <end position="96"/>
    </location>
</feature>
<dbReference type="InterPro" id="IPR038377">
    <property type="entry name" value="Na/Glc_symporter_sf"/>
</dbReference>
<dbReference type="PANTHER" id="PTHR11819:SF195">
    <property type="entry name" value="SODIUM_GLUCOSE COTRANSPORTER 4"/>
    <property type="match status" value="1"/>
</dbReference>
<feature type="transmembrane region" description="Helical" evidence="7">
    <location>
        <begin position="182"/>
        <end position="200"/>
    </location>
</feature>
<protein>
    <recommendedName>
        <fullName evidence="10">Transporter</fullName>
    </recommendedName>
</protein>
<dbReference type="Pfam" id="PF00474">
    <property type="entry name" value="SSF"/>
    <property type="match status" value="1"/>
</dbReference>
<feature type="transmembrane region" description="Helical" evidence="7">
    <location>
        <begin position="44"/>
        <end position="65"/>
    </location>
</feature>
<feature type="transmembrane region" description="Helical" evidence="7">
    <location>
        <begin position="365"/>
        <end position="385"/>
    </location>
</feature>
<comment type="subcellular location">
    <subcellularLocation>
        <location evidence="1">Membrane</location>
        <topology evidence="1">Multi-pass membrane protein</topology>
    </subcellularLocation>
</comment>
<dbReference type="EMBL" id="LRRQ01000056">
    <property type="protein sequence ID" value="OAM90511.1"/>
    <property type="molecule type" value="Genomic_DNA"/>
</dbReference>
<dbReference type="InterPro" id="IPR001734">
    <property type="entry name" value="Na/solute_symporter"/>
</dbReference>